<evidence type="ECO:0000313" key="3">
    <source>
        <dbReference type="Proteomes" id="UP001201980"/>
    </source>
</evidence>
<accession>A0AAD5RLR2</accession>
<evidence type="ECO:0000313" key="2">
    <source>
        <dbReference type="EMBL" id="KAJ2897863.1"/>
    </source>
</evidence>
<dbReference type="AlphaFoldDB" id="A0AAD5RLR2"/>
<keyword evidence="3" id="KW-1185">Reference proteome</keyword>
<dbReference type="Proteomes" id="UP001201980">
    <property type="component" value="Unassembled WGS sequence"/>
</dbReference>
<reference evidence="2" key="1">
    <citation type="submission" date="2022-07" db="EMBL/GenBank/DDBJ databases">
        <title>Draft genome sequence of Zalerion maritima ATCC 34329, a (micro)plastics degrading marine fungus.</title>
        <authorList>
            <person name="Paco A."/>
            <person name="Goncalves M.F.M."/>
            <person name="Rocha-Santos T.A.P."/>
            <person name="Alves A."/>
        </authorList>
    </citation>
    <scope>NUCLEOTIDE SEQUENCE</scope>
    <source>
        <strain evidence="2">ATCC 34329</strain>
    </source>
</reference>
<dbReference type="EMBL" id="JAKWBI020000253">
    <property type="protein sequence ID" value="KAJ2897863.1"/>
    <property type="molecule type" value="Genomic_DNA"/>
</dbReference>
<feature type="region of interest" description="Disordered" evidence="1">
    <location>
        <begin position="144"/>
        <end position="181"/>
    </location>
</feature>
<name>A0AAD5RLR2_9PEZI</name>
<proteinExistence type="predicted"/>
<protein>
    <submittedName>
        <fullName evidence="2">Uncharacterized protein</fullName>
    </submittedName>
</protein>
<feature type="compositionally biased region" description="Acidic residues" evidence="1">
    <location>
        <begin position="435"/>
        <end position="449"/>
    </location>
</feature>
<feature type="region of interest" description="Disordered" evidence="1">
    <location>
        <begin position="424"/>
        <end position="449"/>
    </location>
</feature>
<organism evidence="2 3">
    <name type="scientific">Zalerion maritima</name>
    <dbReference type="NCBI Taxonomy" id="339359"/>
    <lineage>
        <taxon>Eukaryota</taxon>
        <taxon>Fungi</taxon>
        <taxon>Dikarya</taxon>
        <taxon>Ascomycota</taxon>
        <taxon>Pezizomycotina</taxon>
        <taxon>Sordariomycetes</taxon>
        <taxon>Lulworthiomycetidae</taxon>
        <taxon>Lulworthiales</taxon>
        <taxon>Lulworthiaceae</taxon>
        <taxon>Zalerion</taxon>
    </lineage>
</organism>
<evidence type="ECO:0000256" key="1">
    <source>
        <dbReference type="SAM" id="MobiDB-lite"/>
    </source>
</evidence>
<gene>
    <name evidence="2" type="ORF">MKZ38_004322</name>
</gene>
<sequence>MKSLYTKTDNCPLTFRLEIEIMMPIVHGIQPTGKTLEVVERYEDGLEARQVPKFPTATELKEYLVKDGGLDERYLNPVSSWRGETELYEEPSRMRVYDHFLNLGIPARMECEEHTKPLFLMSDKEKEMRARFATKETADDLRLALESSPEESSSGGEGGNTDESRGDGTSDGDDATSQTTKASPFFTVTHNWSLREDEFCDYVEALSHNKPNPLKRLTALILTAESSLNLVHAQHSYGACPWAPHMQYFNQINNLDENVWVATHRESLLDTVATREYSLEDCTTHYRSFETDSRGKRAQMDIIQTPRSYRGRLMLPLSSAEAILNLETFDQPSNARERRFLHGNIQTKRRRTGQGKLQSPKHTPPRTGLSQLPEADHRVSPVRKLHGSGVHHHVGEGLPGQGILPVPPGLYNFEGTWKRERVADGSVPWVRLQEEDPAEDDEDEDYNED</sequence>
<comment type="caution">
    <text evidence="2">The sequence shown here is derived from an EMBL/GenBank/DDBJ whole genome shotgun (WGS) entry which is preliminary data.</text>
</comment>
<feature type="region of interest" description="Disordered" evidence="1">
    <location>
        <begin position="335"/>
        <end position="380"/>
    </location>
</feature>